<evidence type="ECO:0000313" key="3">
    <source>
        <dbReference type="Proteomes" id="UP001327560"/>
    </source>
</evidence>
<protein>
    <recommendedName>
        <fullName evidence="4">Lectin</fullName>
    </recommendedName>
</protein>
<dbReference type="EMBL" id="CP136897">
    <property type="protein sequence ID" value="WOL17810.1"/>
    <property type="molecule type" value="Genomic_DNA"/>
</dbReference>
<dbReference type="Pfam" id="PF14299">
    <property type="entry name" value="PP2"/>
    <property type="match status" value="1"/>
</dbReference>
<dbReference type="EMBL" id="CP136897">
    <property type="protein sequence ID" value="WOL17817.1"/>
    <property type="molecule type" value="Genomic_DNA"/>
</dbReference>
<evidence type="ECO:0000313" key="2">
    <source>
        <dbReference type="EMBL" id="WOL17817.1"/>
    </source>
</evidence>
<evidence type="ECO:0000313" key="1">
    <source>
        <dbReference type="EMBL" id="WOL17810.1"/>
    </source>
</evidence>
<dbReference type="AlphaFoldDB" id="A0AAQ3KZB9"/>
<dbReference type="GO" id="GO:0030246">
    <property type="term" value="F:carbohydrate binding"/>
    <property type="evidence" value="ECO:0007669"/>
    <property type="project" value="InterPro"/>
</dbReference>
<sequence length="198" mass="22420">MNHLGHAETTHLSHWNGDHSDALVKADKDMIHISVKAMKITWGSDGRFWSWIQLPKDKLPKDLSKDEVGFDSAAELLQVSWLEVTGALDLANHKHQLSPSKTYEVIYHIKFKADAFGFSKVPITLLLVTPDGKREKISEMMETHRNRGVDLWHEIYGGEFRVPATVTGKVEFGVLEVESQRWKGGMIFAGVTIRPKMD</sequence>
<dbReference type="InterPro" id="IPR052147">
    <property type="entry name" value="PP2-like/Lectin"/>
</dbReference>
<dbReference type="InterPro" id="IPR025886">
    <property type="entry name" value="PP2-like"/>
</dbReference>
<keyword evidence="3" id="KW-1185">Reference proteome</keyword>
<name>A0AAQ3KZB9_9LILI</name>
<dbReference type="PANTHER" id="PTHR48478">
    <property type="entry name" value="LECTIN-LIKE"/>
    <property type="match status" value="1"/>
</dbReference>
<accession>A0AAQ3KZB9</accession>
<evidence type="ECO:0008006" key="4">
    <source>
        <dbReference type="Google" id="ProtNLM"/>
    </source>
</evidence>
<gene>
    <name evidence="1" type="ORF">Cni_G26603</name>
    <name evidence="2" type="ORF">Cni_G26610</name>
</gene>
<reference evidence="2 3" key="1">
    <citation type="submission" date="2023-10" db="EMBL/GenBank/DDBJ databases">
        <title>Chromosome-scale genome assembly provides insights into flower coloration mechanisms of Canna indica.</title>
        <authorList>
            <person name="Li C."/>
        </authorList>
    </citation>
    <scope>NUCLEOTIDE SEQUENCE [LARGE SCALE GENOMIC DNA]</scope>
    <source>
        <tissue evidence="2">Flower</tissue>
    </source>
</reference>
<dbReference type="PANTHER" id="PTHR48478:SF1">
    <property type="entry name" value="LECTIN-LIKE"/>
    <property type="match status" value="1"/>
</dbReference>
<proteinExistence type="predicted"/>
<organism evidence="2 3">
    <name type="scientific">Canna indica</name>
    <name type="common">Indian-shot</name>
    <dbReference type="NCBI Taxonomy" id="4628"/>
    <lineage>
        <taxon>Eukaryota</taxon>
        <taxon>Viridiplantae</taxon>
        <taxon>Streptophyta</taxon>
        <taxon>Embryophyta</taxon>
        <taxon>Tracheophyta</taxon>
        <taxon>Spermatophyta</taxon>
        <taxon>Magnoliopsida</taxon>
        <taxon>Liliopsida</taxon>
        <taxon>Zingiberales</taxon>
        <taxon>Cannaceae</taxon>
        <taxon>Canna</taxon>
    </lineage>
</organism>
<dbReference type="Proteomes" id="UP001327560">
    <property type="component" value="Chromosome 8"/>
</dbReference>